<dbReference type="Proteomes" id="UP000307562">
    <property type="component" value="Chromosome"/>
</dbReference>
<comment type="subcellular location">
    <subcellularLocation>
        <location evidence="1">Cell membrane</location>
        <topology evidence="1">Multi-pass membrane protein</topology>
    </subcellularLocation>
</comment>
<accession>A0A4V1IEY3</accession>
<protein>
    <submittedName>
        <fullName evidence="8">MFS transporter</fullName>
    </submittedName>
</protein>
<dbReference type="PANTHER" id="PTHR43124">
    <property type="entry name" value="PURINE EFFLUX PUMP PBUE"/>
    <property type="match status" value="1"/>
</dbReference>
<keyword evidence="5 6" id="KW-0472">Membrane</keyword>
<keyword evidence="9" id="KW-1185">Reference proteome</keyword>
<evidence type="ECO:0000256" key="6">
    <source>
        <dbReference type="SAM" id="Phobius"/>
    </source>
</evidence>
<keyword evidence="3 6" id="KW-0812">Transmembrane</keyword>
<feature type="transmembrane region" description="Helical" evidence="6">
    <location>
        <begin position="74"/>
        <end position="92"/>
    </location>
</feature>
<gene>
    <name evidence="8" type="ORF">FGF80_07530</name>
</gene>
<feature type="transmembrane region" description="Helical" evidence="6">
    <location>
        <begin position="359"/>
        <end position="381"/>
    </location>
</feature>
<evidence type="ECO:0000256" key="4">
    <source>
        <dbReference type="ARBA" id="ARBA00022989"/>
    </source>
</evidence>
<feature type="transmembrane region" description="Helical" evidence="6">
    <location>
        <begin position="159"/>
        <end position="179"/>
    </location>
</feature>
<dbReference type="KEGG" id="npl:FGF80_07530"/>
<evidence type="ECO:0000256" key="5">
    <source>
        <dbReference type="ARBA" id="ARBA00023136"/>
    </source>
</evidence>
<organism evidence="8 9">
    <name type="scientific">Natrinema pallidum</name>
    <dbReference type="NCBI Taxonomy" id="69527"/>
    <lineage>
        <taxon>Archaea</taxon>
        <taxon>Methanobacteriati</taxon>
        <taxon>Methanobacteriota</taxon>
        <taxon>Stenosarchaea group</taxon>
        <taxon>Halobacteria</taxon>
        <taxon>Halobacteriales</taxon>
        <taxon>Natrialbaceae</taxon>
        <taxon>Natrinema</taxon>
    </lineage>
</organism>
<feature type="transmembrane region" description="Helical" evidence="6">
    <location>
        <begin position="98"/>
        <end position="120"/>
    </location>
</feature>
<proteinExistence type="predicted"/>
<dbReference type="Gene3D" id="1.20.1250.20">
    <property type="entry name" value="MFS general substrate transporter like domains"/>
    <property type="match status" value="2"/>
</dbReference>
<dbReference type="InterPro" id="IPR020846">
    <property type="entry name" value="MFS_dom"/>
</dbReference>
<feature type="transmembrane region" description="Helical" evidence="6">
    <location>
        <begin position="200"/>
        <end position="225"/>
    </location>
</feature>
<sequence length="390" mass="40857">MNWSYRNTVLVLCTFAFFVTVTARLVISPVVPDIVETFSVSTGSVGLALSGMWAAYALSQFPSGLLGDRFGERRIILSAIGGTAVASALLALSPTYVAFLLFAIVLGGTAGLHYSVATTLLTRLFDQTGRAIGLHVSGAPIAGLAAPVLAALAADRYGWRAAIAVGTAVGVPIVLVFFLRTRPTEPRYPDRRMRDQIDPSLLFQLLTRPSVAYTTALCAMGAFTWQATASFLPTFLEVGYELPRTTAGLLFSLYFLVNGGVQPLIGALSDRYSRDAAAAITMSSGVVGYAVLVSGEELPAAVAGVVCVGVAMTWGAPLQSRFMDVLSDSERGLGFGLVRTAYMTLGATGSVAVGSAADFFGWTVAFGLLSALMAISLVTIATNDVLSLGY</sequence>
<keyword evidence="4 6" id="KW-1133">Transmembrane helix</keyword>
<dbReference type="GO" id="GO:0005886">
    <property type="term" value="C:plasma membrane"/>
    <property type="evidence" value="ECO:0007669"/>
    <property type="project" value="UniProtKB-SubCell"/>
</dbReference>
<feature type="transmembrane region" description="Helical" evidence="6">
    <location>
        <begin position="300"/>
        <end position="320"/>
    </location>
</feature>
<dbReference type="RefSeq" id="WP_138653141.1">
    <property type="nucleotide sequence ID" value="NZ_CP040637.1"/>
</dbReference>
<dbReference type="GO" id="GO:0022857">
    <property type="term" value="F:transmembrane transporter activity"/>
    <property type="evidence" value="ECO:0007669"/>
    <property type="project" value="InterPro"/>
</dbReference>
<feature type="transmembrane region" description="Helical" evidence="6">
    <location>
        <begin position="332"/>
        <end position="353"/>
    </location>
</feature>
<dbReference type="Pfam" id="PF07690">
    <property type="entry name" value="MFS_1"/>
    <property type="match status" value="1"/>
</dbReference>
<feature type="transmembrane region" description="Helical" evidence="6">
    <location>
        <begin position="245"/>
        <end position="265"/>
    </location>
</feature>
<dbReference type="SUPFAM" id="SSF103473">
    <property type="entry name" value="MFS general substrate transporter"/>
    <property type="match status" value="1"/>
</dbReference>
<evidence type="ECO:0000256" key="1">
    <source>
        <dbReference type="ARBA" id="ARBA00004651"/>
    </source>
</evidence>
<dbReference type="EMBL" id="CP040637">
    <property type="protein sequence ID" value="QCW03094.1"/>
    <property type="molecule type" value="Genomic_DNA"/>
</dbReference>
<dbReference type="GeneID" id="96155818"/>
<feature type="transmembrane region" description="Helical" evidence="6">
    <location>
        <begin position="47"/>
        <end position="67"/>
    </location>
</feature>
<evidence type="ECO:0000259" key="7">
    <source>
        <dbReference type="PROSITE" id="PS50850"/>
    </source>
</evidence>
<evidence type="ECO:0000313" key="8">
    <source>
        <dbReference type="EMBL" id="QCW03094.1"/>
    </source>
</evidence>
<dbReference type="InterPro" id="IPR036259">
    <property type="entry name" value="MFS_trans_sf"/>
</dbReference>
<dbReference type="InterPro" id="IPR011701">
    <property type="entry name" value="MFS"/>
</dbReference>
<reference evidence="9" key="1">
    <citation type="submission" date="2019-05" db="EMBL/GenBank/DDBJ databases">
        <title>Complete Genome Sequence and Methylation Pattern of the Halophilic Archaeon Natrinema pallidum BOL6-1.</title>
        <authorList>
            <person name="DasSarma P."/>
            <person name="DasSarma B.P."/>
            <person name="DasSarma S.L."/>
            <person name="Martinez F.L."/>
            <person name="Guzman D."/>
            <person name="Roberts R.J."/>
            <person name="DasSarma S."/>
        </authorList>
    </citation>
    <scope>NUCLEOTIDE SEQUENCE [LARGE SCALE GENOMIC DNA]</scope>
    <source>
        <strain evidence="9">BOL6-1</strain>
    </source>
</reference>
<keyword evidence="2" id="KW-1003">Cell membrane</keyword>
<evidence type="ECO:0000256" key="3">
    <source>
        <dbReference type="ARBA" id="ARBA00022692"/>
    </source>
</evidence>
<evidence type="ECO:0000313" key="9">
    <source>
        <dbReference type="Proteomes" id="UP000307562"/>
    </source>
</evidence>
<evidence type="ECO:0000256" key="2">
    <source>
        <dbReference type="ARBA" id="ARBA00022475"/>
    </source>
</evidence>
<dbReference type="InterPro" id="IPR050189">
    <property type="entry name" value="MFS_Efflux_Transporters"/>
</dbReference>
<dbReference type="PANTHER" id="PTHR43124:SF3">
    <property type="entry name" value="CHLORAMPHENICOL EFFLUX PUMP RV0191"/>
    <property type="match status" value="1"/>
</dbReference>
<name>A0A4V1IEY3_9EURY</name>
<feature type="transmembrane region" description="Helical" evidence="6">
    <location>
        <begin position="132"/>
        <end position="153"/>
    </location>
</feature>
<feature type="domain" description="Major facilitator superfamily (MFS) profile" evidence="7">
    <location>
        <begin position="9"/>
        <end position="388"/>
    </location>
</feature>
<dbReference type="AlphaFoldDB" id="A0A4V1IEY3"/>
<dbReference type="PROSITE" id="PS50850">
    <property type="entry name" value="MFS"/>
    <property type="match status" value="1"/>
</dbReference>